<dbReference type="EMBL" id="CP126218">
    <property type="protein sequence ID" value="WIA19578.1"/>
    <property type="molecule type" value="Genomic_DNA"/>
</dbReference>
<name>A0ABY8UIX7_TETOB</name>
<feature type="compositionally biased region" description="Low complexity" evidence="1">
    <location>
        <begin position="214"/>
        <end position="223"/>
    </location>
</feature>
<reference evidence="2 3" key="1">
    <citation type="submission" date="2023-05" db="EMBL/GenBank/DDBJ databases">
        <title>A 100% complete, gapless, phased diploid assembly of the Scenedesmus obliquus UTEX 3031 genome.</title>
        <authorList>
            <person name="Biondi T.C."/>
            <person name="Hanschen E.R."/>
            <person name="Kwon T."/>
            <person name="Eng W."/>
            <person name="Kruse C.P.S."/>
            <person name="Koehler S.I."/>
            <person name="Kunde Y."/>
            <person name="Gleasner C.D."/>
            <person name="You Mak K.T."/>
            <person name="Polle J."/>
            <person name="Hovde B.T."/>
            <person name="Starkenburg S.R."/>
        </authorList>
    </citation>
    <scope>NUCLEOTIDE SEQUENCE [LARGE SCALE GENOMIC DNA]</scope>
    <source>
        <strain evidence="2 3">DOE0152z</strain>
    </source>
</reference>
<sequence>MRRQGRCLDSGLFKLGFLSHTLPVPDEAAAAWGGVLSFLAHHPALQLLQRGPARFVGIRHGVDIDSVPCLPPHGYTADRQLQRAAAASSSMRMGVPGSALAGPGRSMHHHQHQQQQQQQQQERQQRLLMPTDEGMQHGTGQLLERSAAHEHSPDKAMTGDRHSRHGRDGDGLTGGSELRDLPDAAAARRSWQDRRRPRSTSAGRYPPPPEHLEQQQQQQQQQQRRPGGSSAGRIICC</sequence>
<evidence type="ECO:0000313" key="3">
    <source>
        <dbReference type="Proteomes" id="UP001244341"/>
    </source>
</evidence>
<feature type="compositionally biased region" description="Low complexity" evidence="1">
    <location>
        <begin position="113"/>
        <end position="122"/>
    </location>
</feature>
<evidence type="ECO:0000313" key="2">
    <source>
        <dbReference type="EMBL" id="WIA19578.1"/>
    </source>
</evidence>
<protein>
    <submittedName>
        <fullName evidence="2">Uncharacterized protein</fullName>
    </submittedName>
</protein>
<organism evidence="2 3">
    <name type="scientific">Tetradesmus obliquus</name>
    <name type="common">Green alga</name>
    <name type="synonym">Acutodesmus obliquus</name>
    <dbReference type="NCBI Taxonomy" id="3088"/>
    <lineage>
        <taxon>Eukaryota</taxon>
        <taxon>Viridiplantae</taxon>
        <taxon>Chlorophyta</taxon>
        <taxon>core chlorophytes</taxon>
        <taxon>Chlorophyceae</taxon>
        <taxon>CS clade</taxon>
        <taxon>Sphaeropleales</taxon>
        <taxon>Scenedesmaceae</taxon>
        <taxon>Tetradesmus</taxon>
    </lineage>
</organism>
<accession>A0ABY8UIX7</accession>
<keyword evidence="3" id="KW-1185">Reference proteome</keyword>
<gene>
    <name evidence="2" type="ORF">OEZ85_005519</name>
</gene>
<feature type="region of interest" description="Disordered" evidence="1">
    <location>
        <begin position="145"/>
        <end position="237"/>
    </location>
</feature>
<dbReference type="Proteomes" id="UP001244341">
    <property type="component" value="Chromosome 11b"/>
</dbReference>
<feature type="compositionally biased region" description="Basic and acidic residues" evidence="1">
    <location>
        <begin position="146"/>
        <end position="170"/>
    </location>
</feature>
<proteinExistence type="predicted"/>
<feature type="region of interest" description="Disordered" evidence="1">
    <location>
        <begin position="84"/>
        <end position="124"/>
    </location>
</feature>
<evidence type="ECO:0000256" key="1">
    <source>
        <dbReference type="SAM" id="MobiDB-lite"/>
    </source>
</evidence>